<dbReference type="AlphaFoldDB" id="A0A7S3TWQ7"/>
<proteinExistence type="predicted"/>
<gene>
    <name evidence="2" type="ORF">SACU0126_LOCUS30758</name>
</gene>
<keyword evidence="1" id="KW-0472">Membrane</keyword>
<name>A0A7S3TWQ7_9SPIT</name>
<reference evidence="2" key="1">
    <citation type="submission" date="2021-01" db="EMBL/GenBank/DDBJ databases">
        <authorList>
            <person name="Corre E."/>
            <person name="Pelletier E."/>
            <person name="Niang G."/>
            <person name="Scheremetjew M."/>
            <person name="Finn R."/>
            <person name="Kale V."/>
            <person name="Holt S."/>
            <person name="Cochrane G."/>
            <person name="Meng A."/>
            <person name="Brown T."/>
            <person name="Cohen L."/>
        </authorList>
    </citation>
    <scope>NUCLEOTIDE SEQUENCE</scope>
    <source>
        <strain evidence="2">SPMC142</strain>
    </source>
</reference>
<keyword evidence="1" id="KW-1133">Transmembrane helix</keyword>
<evidence type="ECO:0000256" key="1">
    <source>
        <dbReference type="SAM" id="Phobius"/>
    </source>
</evidence>
<organism evidence="2">
    <name type="scientific">Strombidinopsis acuminata</name>
    <dbReference type="NCBI Taxonomy" id="141414"/>
    <lineage>
        <taxon>Eukaryota</taxon>
        <taxon>Sar</taxon>
        <taxon>Alveolata</taxon>
        <taxon>Ciliophora</taxon>
        <taxon>Intramacronucleata</taxon>
        <taxon>Spirotrichea</taxon>
        <taxon>Choreotrichia</taxon>
        <taxon>Choreotrichida</taxon>
        <taxon>Strombidinopsidae</taxon>
        <taxon>Strombidinopsis</taxon>
    </lineage>
</organism>
<accession>A0A7S3TWQ7</accession>
<sequence>MTEATFATFLVHGDTNALDGAAVLEVLLDFFVLELKADVSNPDSCTLTILVGAIVALGSTTLATKLDLDAASHDFFAIFCFLSFLSLLISLILNEGQSAKELALGESSMGLESLTQSLFVHVIGELSHAEFGLILT</sequence>
<evidence type="ECO:0000313" key="2">
    <source>
        <dbReference type="EMBL" id="CAE0595118.1"/>
    </source>
</evidence>
<protein>
    <submittedName>
        <fullName evidence="2">Uncharacterized protein</fullName>
    </submittedName>
</protein>
<keyword evidence="1" id="KW-0812">Transmembrane</keyword>
<dbReference type="EMBL" id="HBIQ01096540">
    <property type="protein sequence ID" value="CAE0595118.1"/>
    <property type="molecule type" value="Transcribed_RNA"/>
</dbReference>
<feature type="transmembrane region" description="Helical" evidence="1">
    <location>
        <begin position="75"/>
        <end position="93"/>
    </location>
</feature>